<comment type="caution">
    <text evidence="1">The sequence shown here is derived from an EMBL/GenBank/DDBJ whole genome shotgun (WGS) entry which is preliminary data.</text>
</comment>
<dbReference type="AlphaFoldDB" id="A0A939KK41"/>
<keyword evidence="2" id="KW-1185">Reference proteome</keyword>
<organism evidence="1 2">
    <name type="scientific">Proteiniclasticum aestuarii</name>
    <dbReference type="NCBI Taxonomy" id="2817862"/>
    <lineage>
        <taxon>Bacteria</taxon>
        <taxon>Bacillati</taxon>
        <taxon>Bacillota</taxon>
        <taxon>Clostridia</taxon>
        <taxon>Eubacteriales</taxon>
        <taxon>Clostridiaceae</taxon>
        <taxon>Proteiniclasticum</taxon>
    </lineage>
</organism>
<protein>
    <submittedName>
        <fullName evidence="1">Cytosolic protein</fullName>
    </submittedName>
</protein>
<dbReference type="EMBL" id="JAFNJU010000010">
    <property type="protein sequence ID" value="MBO1265828.1"/>
    <property type="molecule type" value="Genomic_DNA"/>
</dbReference>
<dbReference type="Pfam" id="PF19799">
    <property type="entry name" value="DUF6282"/>
    <property type="match status" value="1"/>
</dbReference>
<dbReference type="SUPFAM" id="SSF51556">
    <property type="entry name" value="Metallo-dependent hydrolases"/>
    <property type="match status" value="1"/>
</dbReference>
<dbReference type="RefSeq" id="WP_207600355.1">
    <property type="nucleotide sequence ID" value="NZ_JAFNJU010000010.1"/>
</dbReference>
<dbReference type="InterPro" id="IPR032466">
    <property type="entry name" value="Metal_Hydrolase"/>
</dbReference>
<gene>
    <name evidence="1" type="ORF">J3A84_12380</name>
</gene>
<sequence>MNELIRGAYDLHIHTGPDILPRKLNDHEMALRVKESGMGGFAAKSHYFCTAERASLVNYLVDDADMIGAITLNSSVGGVNPTALEMAGRAGTKIVWFPTTDSEYELSHVFSGDPNKKLPYWASIITQLQEEGIKVPTIRLLDDEGNLKTEVLEALKVIKKYEMILATSHSSHEETFALVKKAHEMGINKIIITHVDFPTTFYTIEEQLELAEYGAYMEHCYTTWATGKVEFETTLEQIRALGADRVILATDLGQKTAKFPDEGLLEFAERLVENGFTVEEVRKMTVHNPRYLLGMDK</sequence>
<proteinExistence type="predicted"/>
<dbReference type="InterPro" id="IPR046249">
    <property type="entry name" value="DUF6282"/>
</dbReference>
<evidence type="ECO:0000313" key="1">
    <source>
        <dbReference type="EMBL" id="MBO1265828.1"/>
    </source>
</evidence>
<accession>A0A939KK41</accession>
<dbReference type="Gene3D" id="3.20.20.140">
    <property type="entry name" value="Metal-dependent hydrolases"/>
    <property type="match status" value="1"/>
</dbReference>
<evidence type="ECO:0000313" key="2">
    <source>
        <dbReference type="Proteomes" id="UP000664218"/>
    </source>
</evidence>
<dbReference type="Proteomes" id="UP000664218">
    <property type="component" value="Unassembled WGS sequence"/>
</dbReference>
<reference evidence="1" key="1">
    <citation type="submission" date="2021-03" db="EMBL/GenBank/DDBJ databases">
        <title>Proteiniclasticum marinus sp. nov., isolated from tidal flat sediment.</title>
        <authorList>
            <person name="Namirimu T."/>
            <person name="Yang J.-A."/>
            <person name="Yang S.-H."/>
            <person name="Kim Y.-J."/>
            <person name="Kwon K.K."/>
        </authorList>
    </citation>
    <scope>NUCLEOTIDE SEQUENCE</scope>
    <source>
        <strain evidence="1">SCR006</strain>
    </source>
</reference>
<name>A0A939KK41_9CLOT</name>